<evidence type="ECO:0000256" key="3">
    <source>
        <dbReference type="ARBA" id="ARBA00024378"/>
    </source>
</evidence>
<dbReference type="PANTHER" id="PTHR32295:SF274">
    <property type="entry name" value="PROTEIN IQ-DOMAIN 1-LIKE"/>
    <property type="match status" value="1"/>
</dbReference>
<dbReference type="InterPro" id="IPR025064">
    <property type="entry name" value="DUF4005"/>
</dbReference>
<gene>
    <name evidence="6" type="primary">IQD2_1</name>
    <name evidence="6" type="ORF">HAX54_001723</name>
</gene>
<dbReference type="CDD" id="cd23767">
    <property type="entry name" value="IQCD"/>
    <property type="match status" value="1"/>
</dbReference>
<dbReference type="PANTHER" id="PTHR32295">
    <property type="entry name" value="IQ-DOMAIN 5-RELATED"/>
    <property type="match status" value="1"/>
</dbReference>
<dbReference type="Gene3D" id="1.20.5.1190">
    <property type="entry name" value="iswi atpase"/>
    <property type="match status" value="1"/>
</dbReference>
<dbReference type="Pfam" id="PF00612">
    <property type="entry name" value="IQ"/>
    <property type="match status" value="1"/>
</dbReference>
<feature type="region of interest" description="Disordered" evidence="4">
    <location>
        <begin position="321"/>
        <end position="365"/>
    </location>
</feature>
<organism evidence="6 7">
    <name type="scientific">Datura stramonium</name>
    <name type="common">Jimsonweed</name>
    <name type="synonym">Common thornapple</name>
    <dbReference type="NCBI Taxonomy" id="4076"/>
    <lineage>
        <taxon>Eukaryota</taxon>
        <taxon>Viridiplantae</taxon>
        <taxon>Streptophyta</taxon>
        <taxon>Embryophyta</taxon>
        <taxon>Tracheophyta</taxon>
        <taxon>Spermatophyta</taxon>
        <taxon>Magnoliopsida</taxon>
        <taxon>eudicotyledons</taxon>
        <taxon>Gunneridae</taxon>
        <taxon>Pentapetalae</taxon>
        <taxon>asterids</taxon>
        <taxon>lamiids</taxon>
        <taxon>Solanales</taxon>
        <taxon>Solanaceae</taxon>
        <taxon>Solanoideae</taxon>
        <taxon>Datureae</taxon>
        <taxon>Datura</taxon>
    </lineage>
</organism>
<dbReference type="InterPro" id="IPR000048">
    <property type="entry name" value="IQ_motif_EF-hand-BS"/>
</dbReference>
<keyword evidence="1" id="KW-0112">Calmodulin-binding</keyword>
<feature type="domain" description="DUF4005" evidence="5">
    <location>
        <begin position="371"/>
        <end position="456"/>
    </location>
</feature>
<feature type="compositionally biased region" description="Low complexity" evidence="4">
    <location>
        <begin position="324"/>
        <end position="348"/>
    </location>
</feature>
<proteinExistence type="inferred from homology"/>
<evidence type="ECO:0000256" key="2">
    <source>
        <dbReference type="ARBA" id="ARBA00024341"/>
    </source>
</evidence>
<evidence type="ECO:0000256" key="4">
    <source>
        <dbReference type="SAM" id="MobiDB-lite"/>
    </source>
</evidence>
<accession>A0ABS8T2U2</accession>
<evidence type="ECO:0000259" key="5">
    <source>
        <dbReference type="Pfam" id="PF13178"/>
    </source>
</evidence>
<comment type="caution">
    <text evidence="6">The sequence shown here is derived from an EMBL/GenBank/DDBJ whole genome shotgun (WGS) entry which is preliminary data.</text>
</comment>
<name>A0ABS8T2U2_DATST</name>
<dbReference type="EMBL" id="JACEIK010001069">
    <property type="protein sequence ID" value="MCD7465680.1"/>
    <property type="molecule type" value="Genomic_DNA"/>
</dbReference>
<reference evidence="6 7" key="1">
    <citation type="journal article" date="2021" name="BMC Genomics">
        <title>Datura genome reveals duplications of psychoactive alkaloid biosynthetic genes and high mutation rate following tissue culture.</title>
        <authorList>
            <person name="Rajewski A."/>
            <person name="Carter-House D."/>
            <person name="Stajich J."/>
            <person name="Litt A."/>
        </authorList>
    </citation>
    <scope>NUCLEOTIDE SEQUENCE [LARGE SCALE GENOMIC DNA]</scope>
    <source>
        <strain evidence="6">AR-01</strain>
    </source>
</reference>
<comment type="subunit">
    <text evidence="3">Binds to multiple calmodulin (CaM) in the presence of Ca(2+) and CaM-like proteins.</text>
</comment>
<evidence type="ECO:0000313" key="6">
    <source>
        <dbReference type="EMBL" id="MCD7465680.1"/>
    </source>
</evidence>
<protein>
    <submittedName>
        <fullName evidence="6">IQ-domain</fullName>
    </submittedName>
</protein>
<dbReference type="Pfam" id="PF13178">
    <property type="entry name" value="DUF4005"/>
    <property type="match status" value="1"/>
</dbReference>
<dbReference type="SMART" id="SM00015">
    <property type="entry name" value="IQ"/>
    <property type="match status" value="1"/>
</dbReference>
<sequence>MGKKGSWFSSVKKALSPNSKEKADKKDSKSKKKWFGKEKHPVPDSTLAVASVSPPQPVPPVEEVKLAEVEEEQTKHVYSVAVATAAAAEAAVAAAQAAAEVVRLTTVNQFAGKSKEEIAAIRIQTAFRGYLARRALKALRGLVRLKTLVDGPSVKRQTANTLKCMQTLSRAQSQISSRRSRLLEENRTLQRQLMQKHAKELESLRRGEEWDDTLQSKEQIEASLLGRYEAAMRRERALAYSYSHQQTWKKSSRSTNLLFMDPTNPQWGWSWLERWMGARPRENQSMSEKELKGDPMSVRSASMSIAGGEITKAFARHQLNSELPSSPSSQKPNRPSSRQSPSTPSKPTTARKLKPASARVSAINQDDDTRSVFSVQSELNRRHSIAGSSVRDDESLASCSSVPSYMASTQSAKARTRLQSPLGMENVTTPAKGSAGSVKKRLSYSPSPAITRRHSGPPKIQSTSTNTSIAEEYVNGVVN</sequence>
<feature type="region of interest" description="Disordered" evidence="4">
    <location>
        <begin position="1"/>
        <end position="56"/>
    </location>
</feature>
<evidence type="ECO:0000256" key="1">
    <source>
        <dbReference type="ARBA" id="ARBA00022860"/>
    </source>
</evidence>
<feature type="region of interest" description="Disordered" evidence="4">
    <location>
        <begin position="424"/>
        <end position="468"/>
    </location>
</feature>
<evidence type="ECO:0000313" key="7">
    <source>
        <dbReference type="Proteomes" id="UP000823775"/>
    </source>
</evidence>
<dbReference type="Proteomes" id="UP000823775">
    <property type="component" value="Unassembled WGS sequence"/>
</dbReference>
<comment type="similarity">
    <text evidence="2">Belongs to the IQD family.</text>
</comment>
<dbReference type="PROSITE" id="PS50096">
    <property type="entry name" value="IQ"/>
    <property type="match status" value="1"/>
</dbReference>
<keyword evidence="7" id="KW-1185">Reference proteome</keyword>